<evidence type="ECO:0000256" key="6">
    <source>
        <dbReference type="ARBA" id="ARBA00022729"/>
    </source>
</evidence>
<evidence type="ECO:0000256" key="5">
    <source>
        <dbReference type="ARBA" id="ARBA00022692"/>
    </source>
</evidence>
<keyword evidence="7" id="KW-0547">Nucleotide-binding</keyword>
<feature type="region of interest" description="Disordered" evidence="16">
    <location>
        <begin position="260"/>
        <end position="314"/>
    </location>
</feature>
<evidence type="ECO:0000256" key="8">
    <source>
        <dbReference type="ARBA" id="ARBA00022777"/>
    </source>
</evidence>
<reference evidence="19 20" key="1">
    <citation type="submission" date="2022-05" db="EMBL/GenBank/DDBJ databases">
        <authorList>
            <consortium name="Genoscope - CEA"/>
            <person name="William W."/>
        </authorList>
    </citation>
    <scope>NUCLEOTIDE SEQUENCE [LARGE SCALE GENOMIC DNA]</scope>
</reference>
<feature type="domain" description="Apple" evidence="18">
    <location>
        <begin position="454"/>
        <end position="549"/>
    </location>
</feature>
<dbReference type="EC" id="2.7.10.1" evidence="2"/>
<feature type="transmembrane region" description="Helical" evidence="17">
    <location>
        <begin position="6"/>
        <end position="23"/>
    </location>
</feature>
<evidence type="ECO:0000256" key="4">
    <source>
        <dbReference type="ARBA" id="ARBA00022679"/>
    </source>
</evidence>
<feature type="compositionally biased region" description="Gly residues" evidence="16">
    <location>
        <begin position="278"/>
        <end position="288"/>
    </location>
</feature>
<keyword evidence="13" id="KW-1015">Disulfide bond</keyword>
<name>A0ABN8NRW3_9CNID</name>
<feature type="transmembrane region" description="Helical" evidence="17">
    <location>
        <begin position="441"/>
        <end position="464"/>
    </location>
</feature>
<accession>A0ABN8NRW3</accession>
<evidence type="ECO:0000313" key="20">
    <source>
        <dbReference type="Proteomes" id="UP001159405"/>
    </source>
</evidence>
<evidence type="ECO:0000313" key="19">
    <source>
        <dbReference type="EMBL" id="CAH3120038.1"/>
    </source>
</evidence>
<dbReference type="SMART" id="SM00473">
    <property type="entry name" value="PAN_AP"/>
    <property type="match status" value="2"/>
</dbReference>
<dbReference type="PANTHER" id="PTHR31535">
    <property type="match status" value="1"/>
</dbReference>
<keyword evidence="15" id="KW-0325">Glycoprotein</keyword>
<evidence type="ECO:0000256" key="7">
    <source>
        <dbReference type="ARBA" id="ARBA00022741"/>
    </source>
</evidence>
<keyword evidence="11 17" id="KW-0472">Membrane</keyword>
<keyword evidence="20" id="KW-1185">Reference proteome</keyword>
<evidence type="ECO:0000256" key="3">
    <source>
        <dbReference type="ARBA" id="ARBA00022475"/>
    </source>
</evidence>
<organism evidence="19 20">
    <name type="scientific">Porites lobata</name>
    <dbReference type="NCBI Taxonomy" id="104759"/>
    <lineage>
        <taxon>Eukaryota</taxon>
        <taxon>Metazoa</taxon>
        <taxon>Cnidaria</taxon>
        <taxon>Anthozoa</taxon>
        <taxon>Hexacorallia</taxon>
        <taxon>Scleractinia</taxon>
        <taxon>Fungiina</taxon>
        <taxon>Poritidae</taxon>
        <taxon>Porites</taxon>
    </lineage>
</organism>
<evidence type="ECO:0000256" key="2">
    <source>
        <dbReference type="ARBA" id="ARBA00011902"/>
    </source>
</evidence>
<keyword evidence="8" id="KW-0418">Kinase</keyword>
<sequence>EFLIGVLLFALTTFIAPVGLLLIRTDMRRSSTVSTTEDHVLKGHTIHKQHTYDFLSCAQLCLAHQSCMSFNYQSVENGVCELNREVSPVSISVALTSKRGYTFGHFIEEGGPDISAGGGRNDHKYVFTTLGAREETGPSDISGYAGTSLEGKVTLNNGIQIWTVPVTGTYVIEASGGSGGNGTDGTQSYPLPWTLGGLGAKIIGSFKLSRGTQLKILVGQEGVTSLIFPDRPGGGAGGTFVTLSDDTPLIIAGGGGGGGTARNQYTDGDPGQATGNGTQCGGTGGSGGQLCNADTGNSDSSLRSGAGAGLSGDGKSGVAFATKALSFTKGGTGGTCPSSNGGFGGGGFAMIIGGGGGGYSGGGVVGTKTKGTAGGGGSYNAGTDQKNMAGVNKGDGEKIAERVERELQSHYFSFRAVRKHKSFASYHQNPRKQMNHPKSQLRVYTMKVFFILVCITPPVSLLLIREDMRRSSTVSTKDNHVLRGYTIHKQRTYDLLSCAQLCLARSNCMSFNYENIENGDCELNEEATDASIHGALTTQRGYTFGQFVNLSEPVFSAGGKHHDQKYVFTTLGARGETGPSDLSGYAGTSLEGKVTLNNGIQIWTVPVTGTYVIEASGASGGNGTDGTQPYPLPWRLGGLGAKIIGSFKLSRGSQIKILVGQEGGTSITFADRPGGGGGGTFVTLSDNTPLIIAGGGGGGGPTRNQFTDGDPGQATANGTQCGGTGGHGGQVCSVDTGKNDSTLTSGAGAGLRGDGKGGVAIATGALSFTKGGTGGTCPASPGGFGGGGFAMVNGGGGGGYSGGGVVGTKTKGTAGGGGSYNNGTDQKNMAGVNKGDGEVIITLIR</sequence>
<evidence type="ECO:0000256" key="17">
    <source>
        <dbReference type="SAM" id="Phobius"/>
    </source>
</evidence>
<protein>
    <recommendedName>
        <fullName evidence="2">receptor protein-tyrosine kinase</fullName>
        <ecNumber evidence="2">2.7.10.1</ecNumber>
    </recommendedName>
</protein>
<proteinExistence type="predicted"/>
<keyword evidence="6" id="KW-0732">Signal</keyword>
<dbReference type="Pfam" id="PF12810">
    <property type="entry name" value="ALK_LTK_GRD"/>
    <property type="match status" value="1"/>
</dbReference>
<comment type="caution">
    <text evidence="19">The sequence shown here is derived from an EMBL/GenBank/DDBJ whole genome shotgun (WGS) entry which is preliminary data.</text>
</comment>
<evidence type="ECO:0000256" key="9">
    <source>
        <dbReference type="ARBA" id="ARBA00022840"/>
    </source>
</evidence>
<evidence type="ECO:0000256" key="13">
    <source>
        <dbReference type="ARBA" id="ARBA00023157"/>
    </source>
</evidence>
<evidence type="ECO:0000259" key="18">
    <source>
        <dbReference type="PROSITE" id="PS50948"/>
    </source>
</evidence>
<comment type="subcellular location">
    <subcellularLocation>
        <location evidence="1">Cell membrane</location>
        <topology evidence="1">Single-pass type I membrane protein</topology>
    </subcellularLocation>
</comment>
<evidence type="ECO:0000256" key="15">
    <source>
        <dbReference type="ARBA" id="ARBA00023180"/>
    </source>
</evidence>
<evidence type="ECO:0000256" key="10">
    <source>
        <dbReference type="ARBA" id="ARBA00022989"/>
    </source>
</evidence>
<keyword evidence="10 17" id="KW-1133">Transmembrane helix</keyword>
<dbReference type="Pfam" id="PF00024">
    <property type="entry name" value="PAN_1"/>
    <property type="match status" value="2"/>
</dbReference>
<feature type="non-terminal residue" evidence="19">
    <location>
        <position position="1"/>
    </location>
</feature>
<keyword evidence="9" id="KW-0067">ATP-binding</keyword>
<dbReference type="EMBL" id="CALNXK010000034">
    <property type="protein sequence ID" value="CAH3120038.1"/>
    <property type="molecule type" value="Genomic_DNA"/>
</dbReference>
<keyword evidence="5 17" id="KW-0812">Transmembrane</keyword>
<keyword evidence="12" id="KW-0829">Tyrosine-protein kinase</keyword>
<evidence type="ECO:0000256" key="16">
    <source>
        <dbReference type="SAM" id="MobiDB-lite"/>
    </source>
</evidence>
<evidence type="ECO:0000256" key="11">
    <source>
        <dbReference type="ARBA" id="ARBA00023136"/>
    </source>
</evidence>
<keyword evidence="14" id="KW-0675">Receptor</keyword>
<evidence type="ECO:0000256" key="14">
    <source>
        <dbReference type="ARBA" id="ARBA00023170"/>
    </source>
</evidence>
<gene>
    <name evidence="19" type="ORF">PLOB_00027717</name>
</gene>
<evidence type="ECO:0000256" key="1">
    <source>
        <dbReference type="ARBA" id="ARBA00004251"/>
    </source>
</evidence>
<evidence type="ECO:0000256" key="12">
    <source>
        <dbReference type="ARBA" id="ARBA00023137"/>
    </source>
</evidence>
<dbReference type="InterPro" id="IPR055163">
    <property type="entry name" value="ALK/LTK-like_GRD"/>
</dbReference>
<keyword evidence="3" id="KW-1003">Cell membrane</keyword>
<dbReference type="PANTHER" id="PTHR31535:SF3">
    <property type="entry name" value="REGULATORY PROTEIN ZESTE"/>
    <property type="match status" value="1"/>
</dbReference>
<dbReference type="InterPro" id="IPR003609">
    <property type="entry name" value="Pan_app"/>
</dbReference>
<dbReference type="Proteomes" id="UP001159405">
    <property type="component" value="Unassembled WGS sequence"/>
</dbReference>
<dbReference type="Gene3D" id="3.50.4.10">
    <property type="entry name" value="Hepatocyte Growth Factor"/>
    <property type="match status" value="1"/>
</dbReference>
<keyword evidence="4" id="KW-0808">Transferase</keyword>
<dbReference type="PROSITE" id="PS50948">
    <property type="entry name" value="PAN"/>
    <property type="match status" value="1"/>
</dbReference>